<dbReference type="InParanoid" id="A0A1S3W3Q9"/>
<protein>
    <submittedName>
        <fullName evidence="6">C-C motif chemokine 15-like</fullName>
    </submittedName>
</protein>
<comment type="similarity">
    <text evidence="1">Belongs to the intercrine beta (chemokine CC) family.</text>
</comment>
<dbReference type="Proteomes" id="UP001652624">
    <property type="component" value="Chromosome 12"/>
</dbReference>
<dbReference type="SMART" id="SM00199">
    <property type="entry name" value="SCY"/>
    <property type="match status" value="1"/>
</dbReference>
<dbReference type="GO" id="GO:0048020">
    <property type="term" value="F:CCR chemokine receptor binding"/>
    <property type="evidence" value="ECO:0007669"/>
    <property type="project" value="TreeGrafter"/>
</dbReference>
<dbReference type="InterPro" id="IPR039809">
    <property type="entry name" value="Chemokine_b/g/d"/>
</dbReference>
<name>A0A1S3W3Q9_ERIEU</name>
<feature type="domain" description="Chemokine interleukin-8-like" evidence="4">
    <location>
        <begin position="45"/>
        <end position="105"/>
    </location>
</feature>
<dbReference type="FunFam" id="2.40.50.40:FF:000002">
    <property type="entry name" value="C-C motif chemokine"/>
    <property type="match status" value="1"/>
</dbReference>
<dbReference type="FunCoup" id="A0A1S3W3Q9">
    <property type="interactions" value="18"/>
</dbReference>
<dbReference type="GeneID" id="103108121"/>
<organism evidence="5 6">
    <name type="scientific">Erinaceus europaeus</name>
    <name type="common">Western European hedgehog</name>
    <dbReference type="NCBI Taxonomy" id="9365"/>
    <lineage>
        <taxon>Eukaryota</taxon>
        <taxon>Metazoa</taxon>
        <taxon>Chordata</taxon>
        <taxon>Craniata</taxon>
        <taxon>Vertebrata</taxon>
        <taxon>Euteleostomi</taxon>
        <taxon>Mammalia</taxon>
        <taxon>Eutheria</taxon>
        <taxon>Laurasiatheria</taxon>
        <taxon>Eulipotyphla</taxon>
        <taxon>Erinaceidae</taxon>
        <taxon>Erinaceinae</taxon>
        <taxon>Erinaceus</taxon>
    </lineage>
</organism>
<dbReference type="CDD" id="cd00272">
    <property type="entry name" value="Chemokine_CC"/>
    <property type="match status" value="1"/>
</dbReference>
<keyword evidence="3" id="KW-0732">Signal</keyword>
<evidence type="ECO:0000313" key="6">
    <source>
        <dbReference type="RefSeq" id="XP_016040972.1"/>
    </source>
</evidence>
<dbReference type="Pfam" id="PF00048">
    <property type="entry name" value="IL8"/>
    <property type="match status" value="1"/>
</dbReference>
<accession>A0A1S3W3Q9</accession>
<gene>
    <name evidence="6" type="primary">LOC103108121</name>
</gene>
<proteinExistence type="inferred from homology"/>
<dbReference type="STRING" id="9365.ENSEEUP00000002438"/>
<dbReference type="Gene3D" id="2.40.50.40">
    <property type="match status" value="1"/>
</dbReference>
<sequence length="120" mass="13632">MKLSVRVLAILFLAVALGKQVQIIHEPVDIKENIIFSMNTGSHHPPDCCSSTSYFNRKIPCALMENYFETSSGCSQPGVIFRTKKKKLICANPLNEDVKNCMMFLKEHSETVDLRKMRLI</sequence>
<dbReference type="OrthoDB" id="9447832at2759"/>
<dbReference type="GO" id="GO:0070098">
    <property type="term" value="P:chemokine-mediated signaling pathway"/>
    <property type="evidence" value="ECO:0007669"/>
    <property type="project" value="TreeGrafter"/>
</dbReference>
<reference evidence="6" key="1">
    <citation type="submission" date="2025-08" db="UniProtKB">
        <authorList>
            <consortium name="RefSeq"/>
        </authorList>
    </citation>
    <scope>IDENTIFICATION</scope>
</reference>
<dbReference type="GO" id="GO:0030335">
    <property type="term" value="P:positive regulation of cell migration"/>
    <property type="evidence" value="ECO:0007669"/>
    <property type="project" value="TreeGrafter"/>
</dbReference>
<dbReference type="GO" id="GO:0006954">
    <property type="term" value="P:inflammatory response"/>
    <property type="evidence" value="ECO:0007669"/>
    <property type="project" value="TreeGrafter"/>
</dbReference>
<dbReference type="GO" id="GO:0061844">
    <property type="term" value="P:antimicrobial humoral immune response mediated by antimicrobial peptide"/>
    <property type="evidence" value="ECO:0007669"/>
    <property type="project" value="TreeGrafter"/>
</dbReference>
<evidence type="ECO:0000256" key="2">
    <source>
        <dbReference type="ARBA" id="ARBA00022514"/>
    </source>
</evidence>
<evidence type="ECO:0000256" key="1">
    <source>
        <dbReference type="ARBA" id="ARBA00010868"/>
    </source>
</evidence>
<dbReference type="GO" id="GO:0005615">
    <property type="term" value="C:extracellular space"/>
    <property type="evidence" value="ECO:0007669"/>
    <property type="project" value="UniProtKB-KW"/>
</dbReference>
<dbReference type="PANTHER" id="PTHR12015:SF77">
    <property type="entry name" value="C-C MOTIF CHEMOKINE 15"/>
    <property type="match status" value="1"/>
</dbReference>
<dbReference type="GO" id="GO:0008009">
    <property type="term" value="F:chemokine activity"/>
    <property type="evidence" value="ECO:0007669"/>
    <property type="project" value="InterPro"/>
</dbReference>
<dbReference type="PANTHER" id="PTHR12015">
    <property type="entry name" value="SMALL INDUCIBLE CYTOKINE A"/>
    <property type="match status" value="1"/>
</dbReference>
<dbReference type="InterPro" id="IPR001811">
    <property type="entry name" value="Chemokine_IL8-like_dom"/>
</dbReference>
<evidence type="ECO:0000259" key="4">
    <source>
        <dbReference type="SMART" id="SM00199"/>
    </source>
</evidence>
<evidence type="ECO:0000256" key="3">
    <source>
        <dbReference type="SAM" id="SignalP"/>
    </source>
</evidence>
<dbReference type="SUPFAM" id="SSF54117">
    <property type="entry name" value="Interleukin 8-like chemokines"/>
    <property type="match status" value="1"/>
</dbReference>
<keyword evidence="5" id="KW-1185">Reference proteome</keyword>
<evidence type="ECO:0000313" key="5">
    <source>
        <dbReference type="Proteomes" id="UP001652624"/>
    </source>
</evidence>
<dbReference type="RefSeq" id="XP_016040972.1">
    <property type="nucleotide sequence ID" value="XM_016185486.2"/>
</dbReference>
<dbReference type="eggNOG" id="ENOG502TCP9">
    <property type="taxonomic scope" value="Eukaryota"/>
</dbReference>
<feature type="chain" id="PRO_5010200994" evidence="3">
    <location>
        <begin position="19"/>
        <end position="120"/>
    </location>
</feature>
<dbReference type="AlphaFoldDB" id="A0A1S3W3Q9"/>
<feature type="signal peptide" evidence="3">
    <location>
        <begin position="1"/>
        <end position="18"/>
    </location>
</feature>
<keyword evidence="2" id="KW-0202">Cytokine</keyword>
<dbReference type="InterPro" id="IPR036048">
    <property type="entry name" value="Interleukin_8-like_sf"/>
</dbReference>